<protein>
    <recommendedName>
        <fullName evidence="5">Alpha-methylacyl-CoA racemase</fullName>
    </recommendedName>
</protein>
<organism evidence="3 4">
    <name type="scientific">Batillaria attramentaria</name>
    <dbReference type="NCBI Taxonomy" id="370345"/>
    <lineage>
        <taxon>Eukaryota</taxon>
        <taxon>Metazoa</taxon>
        <taxon>Spiralia</taxon>
        <taxon>Lophotrochozoa</taxon>
        <taxon>Mollusca</taxon>
        <taxon>Gastropoda</taxon>
        <taxon>Caenogastropoda</taxon>
        <taxon>Sorbeoconcha</taxon>
        <taxon>Cerithioidea</taxon>
        <taxon>Batillariidae</taxon>
        <taxon>Batillaria</taxon>
    </lineage>
</organism>
<keyword evidence="4" id="KW-1185">Reference proteome</keyword>
<evidence type="ECO:0000256" key="2">
    <source>
        <dbReference type="SAM" id="MobiDB-lite"/>
    </source>
</evidence>
<dbReference type="InterPro" id="IPR044855">
    <property type="entry name" value="CoA-Trfase_III_dom3_sf"/>
</dbReference>
<dbReference type="AlphaFoldDB" id="A0ABD0KBR1"/>
<name>A0ABD0KBR1_9CAEN</name>
<gene>
    <name evidence="3" type="ORF">BaRGS_00024180</name>
</gene>
<dbReference type="FunFam" id="3.40.50.10540:FF:000004">
    <property type="entry name" value="Probable alpha-methylacyl-CoA racemase mcr"/>
    <property type="match status" value="1"/>
</dbReference>
<dbReference type="Proteomes" id="UP001519460">
    <property type="component" value="Unassembled WGS sequence"/>
</dbReference>
<dbReference type="PANTHER" id="PTHR48228:SF5">
    <property type="entry name" value="ALPHA-METHYLACYL-COA RACEMASE"/>
    <property type="match status" value="1"/>
</dbReference>
<evidence type="ECO:0000313" key="3">
    <source>
        <dbReference type="EMBL" id="KAK7484548.1"/>
    </source>
</evidence>
<dbReference type="Pfam" id="PF02515">
    <property type="entry name" value="CoA_transf_3"/>
    <property type="match status" value="1"/>
</dbReference>
<reference evidence="3 4" key="1">
    <citation type="journal article" date="2023" name="Sci. Data">
        <title>Genome assembly of the Korean intertidal mud-creeper Batillaria attramentaria.</title>
        <authorList>
            <person name="Patra A.K."/>
            <person name="Ho P.T."/>
            <person name="Jun S."/>
            <person name="Lee S.J."/>
            <person name="Kim Y."/>
            <person name="Won Y.J."/>
        </authorList>
    </citation>
    <scope>NUCLEOTIDE SEQUENCE [LARGE SCALE GENOMIC DNA]</scope>
    <source>
        <strain evidence="3">Wonlab-2016</strain>
    </source>
</reference>
<evidence type="ECO:0000256" key="1">
    <source>
        <dbReference type="ARBA" id="ARBA00008383"/>
    </source>
</evidence>
<evidence type="ECO:0000313" key="4">
    <source>
        <dbReference type="Proteomes" id="UP001519460"/>
    </source>
</evidence>
<comment type="similarity">
    <text evidence="1">Belongs to the CoA-transferase III family.</text>
</comment>
<dbReference type="SUPFAM" id="SSF89796">
    <property type="entry name" value="CoA-transferase family III (CaiB/BaiF)"/>
    <property type="match status" value="1"/>
</dbReference>
<accession>A0ABD0KBR1</accession>
<dbReference type="EMBL" id="JACVVK020000208">
    <property type="protein sequence ID" value="KAK7484548.1"/>
    <property type="molecule type" value="Genomic_DNA"/>
</dbReference>
<comment type="caution">
    <text evidence="3">The sequence shown here is derived from an EMBL/GenBank/DDBJ whole genome shotgun (WGS) entry which is preliminary data.</text>
</comment>
<dbReference type="InterPro" id="IPR050509">
    <property type="entry name" value="CoA-transferase_III"/>
</dbReference>
<feature type="region of interest" description="Disordered" evidence="2">
    <location>
        <begin position="317"/>
        <end position="346"/>
    </location>
</feature>
<sequence length="380" mass="41310">MALKGIRVIELAGLAPSPFCGMILADFGAKVIRVDRPNALDQDVLGHGKRSIAVNLKKTEGATVLRRLCQSADVLVDPYRPGIMERLGLGPDILMKENPRLVYARLSGFGQSGPLAASAGHDINYIAVSGLLSLLGRKGERPYPPINLLADFAGGGLMCALGIVLSLFERQTSGQGQVVDANMVQGSAYVGSWLWSSQKLPMLWGQPRGENLLDGGRAFYDVYETKDGKFMSVGALEPQFYKALLKGLNIDPADMHQFEDPAKMRKTFQEVFKTKTRDEWAEVFSHHDTCVQPVLDQDEAPHHPHNQAIQTFVHNADTGSYEPAPAPRLSRTPGARSASSSPKIGQHTVAILKEAGMDSGEISNWLRDGIVVDGNQEAKL</sequence>
<evidence type="ECO:0008006" key="5">
    <source>
        <dbReference type="Google" id="ProtNLM"/>
    </source>
</evidence>
<dbReference type="InterPro" id="IPR023606">
    <property type="entry name" value="CoA-Trfase_III_dom_1_sf"/>
</dbReference>
<proteinExistence type="inferred from homology"/>
<dbReference type="Gene3D" id="3.40.50.10540">
    <property type="entry name" value="Crotonobetainyl-coa:carnitine coa-transferase, domain 1"/>
    <property type="match status" value="1"/>
</dbReference>
<dbReference type="Gene3D" id="3.30.1540.10">
    <property type="entry name" value="formyl-coa transferase, domain 3"/>
    <property type="match status" value="1"/>
</dbReference>
<dbReference type="PANTHER" id="PTHR48228">
    <property type="entry name" value="SUCCINYL-COA--D-CITRAMALATE COA-TRANSFERASE"/>
    <property type="match status" value="1"/>
</dbReference>
<dbReference type="InterPro" id="IPR003673">
    <property type="entry name" value="CoA-Trfase_fam_III"/>
</dbReference>